<proteinExistence type="evidence at transcript level"/>
<gene>
    <name evidence="9" type="primary">YAB B</name>
</gene>
<evidence type="ECO:0000256" key="6">
    <source>
        <dbReference type="ARBA" id="ARBA00023242"/>
    </source>
</evidence>
<evidence type="ECO:0000256" key="5">
    <source>
        <dbReference type="ARBA" id="ARBA00022833"/>
    </source>
</evidence>
<reference evidence="9" key="1">
    <citation type="journal article" date="2016" name="Evol. Dev.">
        <title>Evolution of the YABBY gene family in seed plants.</title>
        <authorList>
            <person name="Finet C."/>
            <person name="Floyd S.K."/>
            <person name="Conway S.J."/>
            <person name="Zhong B."/>
            <person name="Scutt C.P."/>
            <person name="Bowman J.L."/>
        </authorList>
    </citation>
    <scope>NUCLEOTIDE SEQUENCE</scope>
</reference>
<dbReference type="Pfam" id="PF24868">
    <property type="entry name" value="YABBY_N"/>
    <property type="match status" value="1"/>
</dbReference>
<dbReference type="Gene3D" id="1.10.30.10">
    <property type="entry name" value="High mobility group box domain"/>
    <property type="match status" value="1"/>
</dbReference>
<dbReference type="CDD" id="cd00084">
    <property type="entry name" value="HMG-box_SF"/>
    <property type="match status" value="1"/>
</dbReference>
<keyword evidence="5" id="KW-0862">Zinc</keyword>
<feature type="domain" description="YABBY N-terminal" evidence="8">
    <location>
        <begin position="27"/>
        <end position="78"/>
    </location>
</feature>
<evidence type="ECO:0000256" key="3">
    <source>
        <dbReference type="ARBA" id="ARBA00022723"/>
    </source>
</evidence>
<comment type="similarity">
    <text evidence="2">Belongs to the YABBY family.</text>
</comment>
<evidence type="ECO:0000256" key="1">
    <source>
        <dbReference type="ARBA" id="ARBA00004123"/>
    </source>
</evidence>
<dbReference type="PANTHER" id="PTHR31675">
    <property type="entry name" value="PROTEIN YABBY 6-RELATED"/>
    <property type="match status" value="1"/>
</dbReference>
<evidence type="ECO:0000259" key="8">
    <source>
        <dbReference type="Pfam" id="PF24868"/>
    </source>
</evidence>
<accession>A0A140KQD3</accession>
<dbReference type="InterPro" id="IPR056775">
    <property type="entry name" value="YABBY_C"/>
</dbReference>
<organism evidence="9">
    <name type="scientific">Ephedra distachya</name>
    <name type="common">Joint-fir</name>
    <name type="synonym">Ephedra vulgaris</name>
    <dbReference type="NCBI Taxonomy" id="3389"/>
    <lineage>
        <taxon>Eukaryota</taxon>
        <taxon>Viridiplantae</taxon>
        <taxon>Streptophyta</taxon>
        <taxon>Embryophyta</taxon>
        <taxon>Tracheophyta</taxon>
        <taxon>Spermatophyta</taxon>
        <taxon>Gnetopsida</taxon>
        <taxon>Gnetidae</taxon>
        <taxon>Ephedrales</taxon>
        <taxon>Ephedraceae</taxon>
        <taxon>Ephedra</taxon>
    </lineage>
</organism>
<evidence type="ECO:0000259" key="7">
    <source>
        <dbReference type="Pfam" id="PF04690"/>
    </source>
</evidence>
<dbReference type="AlphaFoldDB" id="A0A140KQD3"/>
<dbReference type="InterPro" id="IPR036910">
    <property type="entry name" value="HMG_box_dom_sf"/>
</dbReference>
<protein>
    <submittedName>
        <fullName evidence="9">YABBY transcription factor</fullName>
    </submittedName>
</protein>
<evidence type="ECO:0000313" key="9">
    <source>
        <dbReference type="EMBL" id="CTQ35242.1"/>
    </source>
</evidence>
<comment type="subcellular location">
    <subcellularLocation>
        <location evidence="1">Nucleus</location>
    </subcellularLocation>
</comment>
<feature type="domain" description="YABBY protein C-terminal" evidence="7">
    <location>
        <begin position="104"/>
        <end position="157"/>
    </location>
</feature>
<sequence>MGIAPPAPAPASSSATSTTTTLPYDDQHLVCVRCKYCTTVLAVHVPRSSMMKIVPVTCGHCTNLLSVDMSGVFHHLKQIQALKMQNEMNLSCSSSSRIMREGSDNKKVAKEFAEKRQGVPSAYNQFIREEIQRIKASNPAITHKEAFSAAAKNWAHLGLMLSDNNKRQTSSS</sequence>
<keyword evidence="6" id="KW-0539">Nucleus</keyword>
<dbReference type="Pfam" id="PF04690">
    <property type="entry name" value="YABBY"/>
    <property type="match status" value="1"/>
</dbReference>
<evidence type="ECO:0000256" key="4">
    <source>
        <dbReference type="ARBA" id="ARBA00022771"/>
    </source>
</evidence>
<evidence type="ECO:0000256" key="2">
    <source>
        <dbReference type="ARBA" id="ARBA00010325"/>
    </source>
</evidence>
<dbReference type="GO" id="GO:0045165">
    <property type="term" value="P:cell fate commitment"/>
    <property type="evidence" value="ECO:0007669"/>
    <property type="project" value="TreeGrafter"/>
</dbReference>
<dbReference type="GO" id="GO:0008270">
    <property type="term" value="F:zinc ion binding"/>
    <property type="evidence" value="ECO:0007669"/>
    <property type="project" value="UniProtKB-KW"/>
</dbReference>
<dbReference type="InterPro" id="IPR006780">
    <property type="entry name" value="YABBY"/>
</dbReference>
<keyword evidence="3" id="KW-0479">Metal-binding</keyword>
<dbReference type="SUPFAM" id="SSF47095">
    <property type="entry name" value="HMG-box"/>
    <property type="match status" value="1"/>
</dbReference>
<dbReference type="InterPro" id="IPR056776">
    <property type="entry name" value="YABBY_N"/>
</dbReference>
<name>A0A140KQD3_EPHDI</name>
<dbReference type="GO" id="GO:0005634">
    <property type="term" value="C:nucleus"/>
    <property type="evidence" value="ECO:0007669"/>
    <property type="project" value="UniProtKB-SubCell"/>
</dbReference>
<keyword evidence="4" id="KW-0863">Zinc-finger</keyword>
<dbReference type="EMBL" id="LN871571">
    <property type="protein sequence ID" value="CTQ35242.1"/>
    <property type="molecule type" value="mRNA"/>
</dbReference>